<dbReference type="RefSeq" id="WP_205002201.1">
    <property type="nucleotide sequence ID" value="NZ_JAFBER010000002.1"/>
</dbReference>
<keyword evidence="4" id="KW-1185">Reference proteome</keyword>
<feature type="region of interest" description="Disordered" evidence="1">
    <location>
        <begin position="155"/>
        <end position="178"/>
    </location>
</feature>
<dbReference type="InterPro" id="IPR019076">
    <property type="entry name" value="Spore_lipoprot_YhcN/YlaJ-like"/>
</dbReference>
<sequence>MNKRLIVLLISALVLTGCSANRGNNKTGQSINQNNVQMGQSVKQNKRLSNQQIAYRLVNIAQRTPGVRNATAVVLGDYAVVGIDLDKNLDRERVGTIKYSVAQALKNDPYGANAVVTSDPDMIQRLREMGQGIREGKPVKGIADELANMVQRLMPDTPRNVQKPSQNVKNPQTPNINR</sequence>
<dbReference type="Pfam" id="PF09580">
    <property type="entry name" value="Spore_YhcN_YlaJ"/>
    <property type="match status" value="1"/>
</dbReference>
<dbReference type="InterPro" id="IPR014247">
    <property type="entry name" value="Spore_lipoprot_YhcN/YlaJ"/>
</dbReference>
<accession>A0ABS2PVX8</accession>
<organism evidence="3 4">
    <name type="scientific">Scopulibacillus daqui</name>
    <dbReference type="NCBI Taxonomy" id="1469162"/>
    <lineage>
        <taxon>Bacteria</taxon>
        <taxon>Bacillati</taxon>
        <taxon>Bacillota</taxon>
        <taxon>Bacilli</taxon>
        <taxon>Bacillales</taxon>
        <taxon>Sporolactobacillaceae</taxon>
        <taxon>Scopulibacillus</taxon>
    </lineage>
</organism>
<gene>
    <name evidence="3" type="ORF">JOD45_000411</name>
</gene>
<keyword evidence="2" id="KW-0732">Signal</keyword>
<feature type="chain" id="PRO_5045638079" evidence="2">
    <location>
        <begin position="21"/>
        <end position="178"/>
    </location>
</feature>
<dbReference type="NCBIfam" id="TIGR02898">
    <property type="entry name" value="spore_YhcN_YlaJ"/>
    <property type="match status" value="1"/>
</dbReference>
<dbReference type="PROSITE" id="PS51257">
    <property type="entry name" value="PROKAR_LIPOPROTEIN"/>
    <property type="match status" value="1"/>
</dbReference>
<name>A0ABS2PVX8_9BACL</name>
<feature type="compositionally biased region" description="Polar residues" evidence="1">
    <location>
        <begin position="159"/>
        <end position="178"/>
    </location>
</feature>
<dbReference type="EMBL" id="JAFBER010000002">
    <property type="protein sequence ID" value="MBM7644218.1"/>
    <property type="molecule type" value="Genomic_DNA"/>
</dbReference>
<proteinExistence type="predicted"/>
<comment type="caution">
    <text evidence="3">The sequence shown here is derived from an EMBL/GenBank/DDBJ whole genome shotgun (WGS) entry which is preliminary data.</text>
</comment>
<protein>
    <submittedName>
        <fullName evidence="3">YhcN/YlaJ family sporulation lipoprotein</fullName>
    </submittedName>
</protein>
<evidence type="ECO:0000313" key="4">
    <source>
        <dbReference type="Proteomes" id="UP000808914"/>
    </source>
</evidence>
<feature type="signal peptide" evidence="2">
    <location>
        <begin position="1"/>
        <end position="20"/>
    </location>
</feature>
<evidence type="ECO:0000256" key="2">
    <source>
        <dbReference type="SAM" id="SignalP"/>
    </source>
</evidence>
<evidence type="ECO:0000256" key="1">
    <source>
        <dbReference type="SAM" id="MobiDB-lite"/>
    </source>
</evidence>
<evidence type="ECO:0000313" key="3">
    <source>
        <dbReference type="EMBL" id="MBM7644218.1"/>
    </source>
</evidence>
<keyword evidence="3" id="KW-0449">Lipoprotein</keyword>
<dbReference type="Proteomes" id="UP000808914">
    <property type="component" value="Unassembled WGS sequence"/>
</dbReference>
<reference evidence="3 4" key="1">
    <citation type="submission" date="2021-01" db="EMBL/GenBank/DDBJ databases">
        <title>Genomic Encyclopedia of Type Strains, Phase IV (KMG-IV): sequencing the most valuable type-strain genomes for metagenomic binning, comparative biology and taxonomic classification.</title>
        <authorList>
            <person name="Goeker M."/>
        </authorList>
    </citation>
    <scope>NUCLEOTIDE SEQUENCE [LARGE SCALE GENOMIC DNA]</scope>
    <source>
        <strain evidence="3 4">DSM 28236</strain>
    </source>
</reference>